<organism evidence="1 2">
    <name type="scientific">Bradyrhizobium brasilense</name>
    <dbReference type="NCBI Taxonomy" id="1419277"/>
    <lineage>
        <taxon>Bacteria</taxon>
        <taxon>Pseudomonadati</taxon>
        <taxon>Pseudomonadota</taxon>
        <taxon>Alphaproteobacteria</taxon>
        <taxon>Hyphomicrobiales</taxon>
        <taxon>Nitrobacteraceae</taxon>
        <taxon>Bradyrhizobium</taxon>
    </lineage>
</organism>
<dbReference type="RefSeq" id="WP_076828942.1">
    <property type="nucleotide sequence ID" value="NZ_FMZW01000014.1"/>
</dbReference>
<dbReference type="Proteomes" id="UP000199245">
    <property type="component" value="Unassembled WGS sequence"/>
</dbReference>
<proteinExistence type="predicted"/>
<dbReference type="EMBL" id="FMZW01000014">
    <property type="protein sequence ID" value="SDD68493.1"/>
    <property type="molecule type" value="Genomic_DNA"/>
</dbReference>
<accession>A0A1R1QRN8</accession>
<reference evidence="1 2" key="1">
    <citation type="submission" date="2016-10" db="EMBL/GenBank/DDBJ databases">
        <authorList>
            <person name="de Groot N.N."/>
        </authorList>
    </citation>
    <scope>NUCLEOTIDE SEQUENCE [LARGE SCALE GENOMIC DNA]</scope>
    <source>
        <strain evidence="1 2">R5</strain>
    </source>
</reference>
<name>A0A1R1QRN8_9BRAD</name>
<protein>
    <submittedName>
        <fullName evidence="1">Uncharacterized protein</fullName>
    </submittedName>
</protein>
<accession>A0A1G6WS75</accession>
<evidence type="ECO:0000313" key="1">
    <source>
        <dbReference type="EMBL" id="SDD68493.1"/>
    </source>
</evidence>
<evidence type="ECO:0000313" key="2">
    <source>
        <dbReference type="Proteomes" id="UP000199245"/>
    </source>
</evidence>
<sequence length="71" mass="7531">MDDKTDSKTDFGSVAVAICVAAYIAIMLAYLAQYDLGLTAAQTRHLSMLAALFLALPVALDLLRTGPSDAR</sequence>
<gene>
    <name evidence="1" type="ORF">SAMN05216337_101419</name>
</gene>
<dbReference type="AlphaFoldDB" id="A0A1R1QRN8"/>